<reference evidence="2" key="1">
    <citation type="journal article" date="2021" name="New Phytol.">
        <title>Evolutionary innovations through gain and loss of genes in the ectomycorrhizal Boletales.</title>
        <authorList>
            <person name="Wu G."/>
            <person name="Miyauchi S."/>
            <person name="Morin E."/>
            <person name="Kuo A."/>
            <person name="Drula E."/>
            <person name="Varga T."/>
            <person name="Kohler A."/>
            <person name="Feng B."/>
            <person name="Cao Y."/>
            <person name="Lipzen A."/>
            <person name="Daum C."/>
            <person name="Hundley H."/>
            <person name="Pangilinan J."/>
            <person name="Johnson J."/>
            <person name="Barry K."/>
            <person name="LaButti K."/>
            <person name="Ng V."/>
            <person name="Ahrendt S."/>
            <person name="Min B."/>
            <person name="Choi I.G."/>
            <person name="Park H."/>
            <person name="Plett J.M."/>
            <person name="Magnuson J."/>
            <person name="Spatafora J.W."/>
            <person name="Nagy L.G."/>
            <person name="Henrissat B."/>
            <person name="Grigoriev I.V."/>
            <person name="Yang Z.L."/>
            <person name="Xu J."/>
            <person name="Martin F.M."/>
        </authorList>
    </citation>
    <scope>NUCLEOTIDE SEQUENCE</scope>
    <source>
        <strain evidence="2">KKN 215</strain>
    </source>
</reference>
<comment type="caution">
    <text evidence="2">The sequence shown here is derived from an EMBL/GenBank/DDBJ whole genome shotgun (WGS) entry which is preliminary data.</text>
</comment>
<name>A0A8K0ULZ3_9AGAR</name>
<keyword evidence="3" id="KW-1185">Reference proteome</keyword>
<feature type="region of interest" description="Disordered" evidence="1">
    <location>
        <begin position="68"/>
        <end position="89"/>
    </location>
</feature>
<sequence>MVPLRIFIQPSILALSMFTCRISRGSPPFSSIVSNQSHPLGHRCDPSELYPHEHSIQTPRMSPILIFPSDPLSEDTAQPNTRSEPGIPATPPLSFCVISLFSSAPSKPLRPFHPFTWSRFHPPI</sequence>
<organism evidence="2 3">
    <name type="scientific">Cristinia sonorae</name>
    <dbReference type="NCBI Taxonomy" id="1940300"/>
    <lineage>
        <taxon>Eukaryota</taxon>
        <taxon>Fungi</taxon>
        <taxon>Dikarya</taxon>
        <taxon>Basidiomycota</taxon>
        <taxon>Agaricomycotina</taxon>
        <taxon>Agaricomycetes</taxon>
        <taxon>Agaricomycetidae</taxon>
        <taxon>Agaricales</taxon>
        <taxon>Pleurotineae</taxon>
        <taxon>Stephanosporaceae</taxon>
        <taxon>Cristinia</taxon>
    </lineage>
</organism>
<protein>
    <submittedName>
        <fullName evidence="2">Uncharacterized protein</fullName>
    </submittedName>
</protein>
<gene>
    <name evidence="2" type="ORF">BXZ70DRAFT_294011</name>
</gene>
<dbReference type="AlphaFoldDB" id="A0A8K0ULZ3"/>
<evidence type="ECO:0000313" key="2">
    <source>
        <dbReference type="EMBL" id="KAH8099350.1"/>
    </source>
</evidence>
<proteinExistence type="predicted"/>
<accession>A0A8K0ULZ3</accession>
<dbReference type="Proteomes" id="UP000813824">
    <property type="component" value="Unassembled WGS sequence"/>
</dbReference>
<evidence type="ECO:0000256" key="1">
    <source>
        <dbReference type="SAM" id="MobiDB-lite"/>
    </source>
</evidence>
<evidence type="ECO:0000313" key="3">
    <source>
        <dbReference type="Proteomes" id="UP000813824"/>
    </source>
</evidence>
<dbReference type="EMBL" id="JAEVFJ010000020">
    <property type="protein sequence ID" value="KAH8099350.1"/>
    <property type="molecule type" value="Genomic_DNA"/>
</dbReference>